<dbReference type="PROSITE" id="PS51257">
    <property type="entry name" value="PROKAR_LIPOPROTEIN"/>
    <property type="match status" value="1"/>
</dbReference>
<keyword evidence="3" id="KW-0378">Hydrolase</keyword>
<dbReference type="PROSITE" id="PS00523">
    <property type="entry name" value="SULFATASE_1"/>
    <property type="match status" value="1"/>
</dbReference>
<comment type="similarity">
    <text evidence="1">Belongs to the sulfatase family.</text>
</comment>
<organism evidence="6 7">
    <name type="scientific">Maribacter ulvicola</name>
    <dbReference type="NCBI Taxonomy" id="228959"/>
    <lineage>
        <taxon>Bacteria</taxon>
        <taxon>Pseudomonadati</taxon>
        <taxon>Bacteroidota</taxon>
        <taxon>Flavobacteriia</taxon>
        <taxon>Flavobacteriales</taxon>
        <taxon>Flavobacteriaceae</taxon>
        <taxon>Maribacter</taxon>
    </lineage>
</organism>
<dbReference type="GO" id="GO:0004065">
    <property type="term" value="F:arylsulfatase activity"/>
    <property type="evidence" value="ECO:0007669"/>
    <property type="project" value="TreeGrafter"/>
</dbReference>
<dbReference type="PANTHER" id="PTHR42693">
    <property type="entry name" value="ARYLSULFATASE FAMILY MEMBER"/>
    <property type="match status" value="1"/>
</dbReference>
<dbReference type="PANTHER" id="PTHR42693:SF53">
    <property type="entry name" value="ENDO-4-O-SULFATASE"/>
    <property type="match status" value="1"/>
</dbReference>
<protein>
    <submittedName>
        <fullName evidence="6">Arylsulfatase A</fullName>
    </submittedName>
</protein>
<evidence type="ECO:0000259" key="5">
    <source>
        <dbReference type="Pfam" id="PF00884"/>
    </source>
</evidence>
<feature type="domain" description="Sulfatase N-terminal" evidence="5">
    <location>
        <begin position="38"/>
        <end position="343"/>
    </location>
</feature>
<keyword evidence="7" id="KW-1185">Reference proteome</keyword>
<dbReference type="CDD" id="cd16026">
    <property type="entry name" value="GALNS_like"/>
    <property type="match status" value="1"/>
</dbReference>
<dbReference type="Proteomes" id="UP000186953">
    <property type="component" value="Unassembled WGS sequence"/>
</dbReference>
<dbReference type="Gene3D" id="3.40.720.10">
    <property type="entry name" value="Alkaline Phosphatase, subunit A"/>
    <property type="match status" value="1"/>
</dbReference>
<dbReference type="GO" id="GO:0046872">
    <property type="term" value="F:metal ion binding"/>
    <property type="evidence" value="ECO:0007669"/>
    <property type="project" value="UniProtKB-KW"/>
</dbReference>
<sequence length="459" mass="52005">MRLLLNNKILYVIYLSLFFVSCKSISKEEIGQEEGEHPNIIIIFTDDQGYADVGSYGAKMFDTPNIDSLASAGIRFTDFYAAASVCTPSRAALLTGCYPKRVGLHESVLRPYSKTGLSSNEYTMANMLSDAGYQTACVGKWHLGHHTEFMPNNQGFDYYFGVPYSNDMDSYYYSDVDFKSPPLPLYENRKEIESGPDQRYLTKRFTDKAINFIEDQEGPFFLYLAHIMPHVPLSVSENFQGKSAYGIYGDVITEIDWNVGRLVSFLKDKGIYDNTIIVFTSDNGPHRAKQKGSAKPLRGWKTETWEGGFRVPGIISWPAKITPNVVSDEVVTTMDLLPTFSKIVHGNVVKERSYDGRDLSAYLYDTTINIEDSPFYYYGVDGVVEAVRLGKWKLHVSKNKRHSTDEKFPLSLYNLEKDVGETINKAEDYPEIVEKLQGLIHSFDKKITLESRPVGKIDY</sequence>
<keyword evidence="4" id="KW-0106">Calcium</keyword>
<dbReference type="InterPro" id="IPR024607">
    <property type="entry name" value="Sulfatase_CS"/>
</dbReference>
<evidence type="ECO:0000256" key="2">
    <source>
        <dbReference type="ARBA" id="ARBA00022723"/>
    </source>
</evidence>
<evidence type="ECO:0000256" key="1">
    <source>
        <dbReference type="ARBA" id="ARBA00008779"/>
    </source>
</evidence>
<dbReference type="Pfam" id="PF00884">
    <property type="entry name" value="Sulfatase"/>
    <property type="match status" value="1"/>
</dbReference>
<dbReference type="PROSITE" id="PS00149">
    <property type="entry name" value="SULFATASE_2"/>
    <property type="match status" value="1"/>
</dbReference>
<proteinExistence type="inferred from homology"/>
<dbReference type="SUPFAM" id="SSF53649">
    <property type="entry name" value="Alkaline phosphatase-like"/>
    <property type="match status" value="1"/>
</dbReference>
<gene>
    <name evidence="6" type="ORF">SAMN05421797_11312</name>
</gene>
<dbReference type="InterPro" id="IPR000917">
    <property type="entry name" value="Sulfatase_N"/>
</dbReference>
<name>A0A1N7AN92_9FLAO</name>
<dbReference type="Gene3D" id="3.30.1120.10">
    <property type="match status" value="1"/>
</dbReference>
<dbReference type="EMBL" id="FTMA01000013">
    <property type="protein sequence ID" value="SIR40514.1"/>
    <property type="molecule type" value="Genomic_DNA"/>
</dbReference>
<accession>A0A1N7AN92</accession>
<reference evidence="7" key="1">
    <citation type="submission" date="2017-01" db="EMBL/GenBank/DDBJ databases">
        <authorList>
            <person name="Varghese N."/>
            <person name="Submissions S."/>
        </authorList>
    </citation>
    <scope>NUCLEOTIDE SEQUENCE [LARGE SCALE GENOMIC DNA]</scope>
    <source>
        <strain evidence="7">DSM 15366</strain>
    </source>
</reference>
<dbReference type="InterPro" id="IPR050738">
    <property type="entry name" value="Sulfatase"/>
</dbReference>
<evidence type="ECO:0000313" key="6">
    <source>
        <dbReference type="EMBL" id="SIR40514.1"/>
    </source>
</evidence>
<keyword evidence="2" id="KW-0479">Metal-binding</keyword>
<dbReference type="InterPro" id="IPR017850">
    <property type="entry name" value="Alkaline_phosphatase_core_sf"/>
</dbReference>
<dbReference type="AlphaFoldDB" id="A0A1N7AN92"/>
<evidence type="ECO:0000256" key="3">
    <source>
        <dbReference type="ARBA" id="ARBA00022801"/>
    </source>
</evidence>
<evidence type="ECO:0000313" key="7">
    <source>
        <dbReference type="Proteomes" id="UP000186953"/>
    </source>
</evidence>
<evidence type="ECO:0000256" key="4">
    <source>
        <dbReference type="ARBA" id="ARBA00022837"/>
    </source>
</evidence>
<dbReference type="STRING" id="228959.SAMN05421797_11312"/>